<sequence length="101" mass="10706">LQRCRKEAAEASDGSQQRRRPGSGKARPGCGASARLVMAEAQARVREDDAGGAGCCKDRWCRRCWGPVVPAALVAALEAVALATAGALQCPVDSRKRWKSL</sequence>
<dbReference type="AlphaFoldDB" id="A0A1D1YEP1"/>
<evidence type="ECO:0000256" key="1">
    <source>
        <dbReference type="SAM" id="MobiDB-lite"/>
    </source>
</evidence>
<dbReference type="EMBL" id="GDJX01014834">
    <property type="protein sequence ID" value="JAT53102.1"/>
    <property type="molecule type" value="Transcribed_RNA"/>
</dbReference>
<feature type="non-terminal residue" evidence="2">
    <location>
        <position position="101"/>
    </location>
</feature>
<proteinExistence type="predicted"/>
<feature type="non-terminal residue" evidence="2">
    <location>
        <position position="1"/>
    </location>
</feature>
<feature type="region of interest" description="Disordered" evidence="1">
    <location>
        <begin position="1"/>
        <end position="30"/>
    </location>
</feature>
<evidence type="ECO:0000313" key="2">
    <source>
        <dbReference type="EMBL" id="JAT53102.1"/>
    </source>
</evidence>
<organism evidence="2">
    <name type="scientific">Anthurium amnicola</name>
    <dbReference type="NCBI Taxonomy" id="1678845"/>
    <lineage>
        <taxon>Eukaryota</taxon>
        <taxon>Viridiplantae</taxon>
        <taxon>Streptophyta</taxon>
        <taxon>Embryophyta</taxon>
        <taxon>Tracheophyta</taxon>
        <taxon>Spermatophyta</taxon>
        <taxon>Magnoliopsida</taxon>
        <taxon>Liliopsida</taxon>
        <taxon>Araceae</taxon>
        <taxon>Pothoideae</taxon>
        <taxon>Potheae</taxon>
        <taxon>Anthurium</taxon>
    </lineage>
</organism>
<name>A0A1D1YEP1_9ARAE</name>
<accession>A0A1D1YEP1</accession>
<reference evidence="2" key="1">
    <citation type="submission" date="2015-07" db="EMBL/GenBank/DDBJ databases">
        <title>Transcriptome Assembly of Anthurium amnicola.</title>
        <authorList>
            <person name="Suzuki J."/>
        </authorList>
    </citation>
    <scope>NUCLEOTIDE SEQUENCE</scope>
</reference>
<protein>
    <submittedName>
        <fullName evidence="2">Arogenate dehydratase/prephenate dehydratase 2, chloroplastic</fullName>
    </submittedName>
</protein>
<gene>
    <name evidence="2" type="primary">ADT2_1</name>
    <name evidence="2" type="ORF">g.141960</name>
</gene>